<evidence type="ECO:0000256" key="3">
    <source>
        <dbReference type="ARBA" id="ARBA00023125"/>
    </source>
</evidence>
<keyword evidence="5" id="KW-0539">Nucleus</keyword>
<evidence type="ECO:0000256" key="4">
    <source>
        <dbReference type="ARBA" id="ARBA00023163"/>
    </source>
</evidence>
<keyword evidence="4" id="KW-0804">Transcription</keyword>
<keyword evidence="9" id="KW-1185">Reference proteome</keyword>
<keyword evidence="2" id="KW-0805">Transcription regulation</keyword>
<reference evidence="8 9" key="1">
    <citation type="submission" date="2024-01" db="EMBL/GenBank/DDBJ databases">
        <title>The complete chloroplast genome sequence of Lithospermum erythrorhizon: insights into the phylogenetic relationship among Boraginaceae species and the maternal lineages of purple gromwells.</title>
        <authorList>
            <person name="Okada T."/>
            <person name="Watanabe K."/>
        </authorList>
    </citation>
    <scope>NUCLEOTIDE SEQUENCE [LARGE SCALE GENOMIC DNA]</scope>
</reference>
<gene>
    <name evidence="8" type="ORF">LIER_23820</name>
</gene>
<dbReference type="PROSITE" id="PS00036">
    <property type="entry name" value="BZIP_BASIC"/>
    <property type="match status" value="1"/>
</dbReference>
<accession>A0AAV3R4J8</accession>
<dbReference type="GO" id="GO:0046982">
    <property type="term" value="F:protein heterodimerization activity"/>
    <property type="evidence" value="ECO:0007669"/>
    <property type="project" value="UniProtKB-ARBA"/>
</dbReference>
<dbReference type="AlphaFoldDB" id="A0AAV3R4J8"/>
<dbReference type="GO" id="GO:0045893">
    <property type="term" value="P:positive regulation of DNA-templated transcription"/>
    <property type="evidence" value="ECO:0007669"/>
    <property type="project" value="TreeGrafter"/>
</dbReference>
<dbReference type="GO" id="GO:0003700">
    <property type="term" value="F:DNA-binding transcription factor activity"/>
    <property type="evidence" value="ECO:0007669"/>
    <property type="project" value="InterPro"/>
</dbReference>
<dbReference type="SMART" id="SM00338">
    <property type="entry name" value="BRLZ"/>
    <property type="match status" value="1"/>
</dbReference>
<evidence type="ECO:0000259" key="7">
    <source>
        <dbReference type="PROSITE" id="PS50217"/>
    </source>
</evidence>
<dbReference type="GO" id="GO:0000976">
    <property type="term" value="F:transcription cis-regulatory region binding"/>
    <property type="evidence" value="ECO:0007669"/>
    <property type="project" value="TreeGrafter"/>
</dbReference>
<dbReference type="FunFam" id="1.20.5.170:FF:000020">
    <property type="entry name" value="BZIP transcription factor"/>
    <property type="match status" value="1"/>
</dbReference>
<dbReference type="InterPro" id="IPR004827">
    <property type="entry name" value="bZIP"/>
</dbReference>
<dbReference type="SUPFAM" id="SSF57959">
    <property type="entry name" value="Leucine zipper domain"/>
    <property type="match status" value="1"/>
</dbReference>
<dbReference type="Pfam" id="PF00170">
    <property type="entry name" value="bZIP_1"/>
    <property type="match status" value="1"/>
</dbReference>
<keyword evidence="3" id="KW-0238">DNA-binding</keyword>
<dbReference type="GO" id="GO:0005634">
    <property type="term" value="C:nucleus"/>
    <property type="evidence" value="ECO:0007669"/>
    <property type="project" value="UniProtKB-SubCell"/>
</dbReference>
<dbReference type="Proteomes" id="UP001454036">
    <property type="component" value="Unassembled WGS sequence"/>
</dbReference>
<dbReference type="PROSITE" id="PS50217">
    <property type="entry name" value="BZIP"/>
    <property type="match status" value="1"/>
</dbReference>
<dbReference type="InterPro" id="IPR045314">
    <property type="entry name" value="bZIP_plant_GBF1"/>
</dbReference>
<sequence length="142" mass="16738">MVSLEVPVPSHLPCFEEAFSPDEIQELLSIIQTDFPVQSTSGSSETNRSVYSFEERKRRRMISNRESARRSRWRKKRQLEDLTNEANRLKVQNRELKNRLSLISYEYFMVQRDSSRLFAESIELKQKLAGLGLYQIYSAMQL</sequence>
<keyword evidence="6" id="KW-0175">Coiled coil</keyword>
<evidence type="ECO:0000256" key="6">
    <source>
        <dbReference type="SAM" id="Coils"/>
    </source>
</evidence>
<proteinExistence type="predicted"/>
<protein>
    <recommendedName>
        <fullName evidence="7">BZIP domain-containing protein</fullName>
    </recommendedName>
</protein>
<feature type="coiled-coil region" evidence="6">
    <location>
        <begin position="65"/>
        <end position="99"/>
    </location>
</feature>
<evidence type="ECO:0000313" key="8">
    <source>
        <dbReference type="EMBL" id="GAA0169302.1"/>
    </source>
</evidence>
<dbReference type="EMBL" id="BAABME010006789">
    <property type="protein sequence ID" value="GAA0169302.1"/>
    <property type="molecule type" value="Genomic_DNA"/>
</dbReference>
<evidence type="ECO:0000313" key="9">
    <source>
        <dbReference type="Proteomes" id="UP001454036"/>
    </source>
</evidence>
<dbReference type="PANTHER" id="PTHR45764:SF45">
    <property type="entry name" value="BZIP DOMAIN-CONTAINING PROTEIN"/>
    <property type="match status" value="1"/>
</dbReference>
<organism evidence="8 9">
    <name type="scientific">Lithospermum erythrorhizon</name>
    <name type="common">Purple gromwell</name>
    <name type="synonym">Lithospermum officinale var. erythrorhizon</name>
    <dbReference type="NCBI Taxonomy" id="34254"/>
    <lineage>
        <taxon>Eukaryota</taxon>
        <taxon>Viridiplantae</taxon>
        <taxon>Streptophyta</taxon>
        <taxon>Embryophyta</taxon>
        <taxon>Tracheophyta</taxon>
        <taxon>Spermatophyta</taxon>
        <taxon>Magnoliopsida</taxon>
        <taxon>eudicotyledons</taxon>
        <taxon>Gunneridae</taxon>
        <taxon>Pentapetalae</taxon>
        <taxon>asterids</taxon>
        <taxon>lamiids</taxon>
        <taxon>Boraginales</taxon>
        <taxon>Boraginaceae</taxon>
        <taxon>Boraginoideae</taxon>
        <taxon>Lithospermeae</taxon>
        <taxon>Lithospermum</taxon>
    </lineage>
</organism>
<dbReference type="PANTHER" id="PTHR45764">
    <property type="entry name" value="BZIP TRANSCRIPTION FACTOR 44"/>
    <property type="match status" value="1"/>
</dbReference>
<feature type="domain" description="BZIP" evidence="7">
    <location>
        <begin position="54"/>
        <end position="106"/>
    </location>
</feature>
<evidence type="ECO:0000256" key="1">
    <source>
        <dbReference type="ARBA" id="ARBA00004123"/>
    </source>
</evidence>
<dbReference type="Gene3D" id="1.20.5.170">
    <property type="match status" value="1"/>
</dbReference>
<dbReference type="CDD" id="cd14702">
    <property type="entry name" value="bZIP_plant_GBF1"/>
    <property type="match status" value="1"/>
</dbReference>
<name>A0AAV3R4J8_LITER</name>
<dbReference type="InterPro" id="IPR046347">
    <property type="entry name" value="bZIP_sf"/>
</dbReference>
<comment type="subcellular location">
    <subcellularLocation>
        <location evidence="1">Nucleus</location>
    </subcellularLocation>
</comment>
<comment type="caution">
    <text evidence="8">The sequence shown here is derived from an EMBL/GenBank/DDBJ whole genome shotgun (WGS) entry which is preliminary data.</text>
</comment>
<evidence type="ECO:0000256" key="2">
    <source>
        <dbReference type="ARBA" id="ARBA00023015"/>
    </source>
</evidence>
<evidence type="ECO:0000256" key="5">
    <source>
        <dbReference type="ARBA" id="ARBA00023242"/>
    </source>
</evidence>